<name>A0A0G2HX58_9PEZI</name>
<protein>
    <submittedName>
        <fullName evidence="9">Putative isotrichodermin c-15 hydroxylase</fullName>
    </submittedName>
</protein>
<proteinExistence type="inferred from homology"/>
<dbReference type="OrthoDB" id="1470350at2759"/>
<keyword evidence="3 8" id="KW-0349">Heme</keyword>
<dbReference type="PANTHER" id="PTHR24305:SF29">
    <property type="entry name" value="BENZOATE-PARA-HYDROXYLASE"/>
    <property type="match status" value="1"/>
</dbReference>
<evidence type="ECO:0000256" key="3">
    <source>
        <dbReference type="ARBA" id="ARBA00022617"/>
    </source>
</evidence>
<evidence type="ECO:0000313" key="10">
    <source>
        <dbReference type="Proteomes" id="UP000034680"/>
    </source>
</evidence>
<comment type="similarity">
    <text evidence="2">Belongs to the cytochrome P450 family.</text>
</comment>
<evidence type="ECO:0000256" key="2">
    <source>
        <dbReference type="ARBA" id="ARBA00010617"/>
    </source>
</evidence>
<keyword evidence="4 8" id="KW-0479">Metal-binding</keyword>
<dbReference type="GO" id="GO:0016705">
    <property type="term" value="F:oxidoreductase activity, acting on paired donors, with incorporation or reduction of molecular oxygen"/>
    <property type="evidence" value="ECO:0007669"/>
    <property type="project" value="InterPro"/>
</dbReference>
<comment type="caution">
    <text evidence="9">The sequence shown here is derived from an EMBL/GenBank/DDBJ whole genome shotgun (WGS) entry which is preliminary data.</text>
</comment>
<dbReference type="InterPro" id="IPR001128">
    <property type="entry name" value="Cyt_P450"/>
</dbReference>
<accession>A0A0G2HX58</accession>
<dbReference type="GO" id="GO:0005506">
    <property type="term" value="F:iron ion binding"/>
    <property type="evidence" value="ECO:0007669"/>
    <property type="project" value="InterPro"/>
</dbReference>
<keyword evidence="6 8" id="KW-0408">Iron</keyword>
<evidence type="ECO:0000256" key="4">
    <source>
        <dbReference type="ARBA" id="ARBA00022723"/>
    </source>
</evidence>
<dbReference type="Gene3D" id="1.10.630.10">
    <property type="entry name" value="Cytochrome P450"/>
    <property type="match status" value="1"/>
</dbReference>
<dbReference type="InterPro" id="IPR002403">
    <property type="entry name" value="Cyt_P450_E_grp-IV"/>
</dbReference>
<dbReference type="STRING" id="1214573.A0A0G2HX58"/>
<dbReference type="SUPFAM" id="SSF48264">
    <property type="entry name" value="Cytochrome P450"/>
    <property type="match status" value="1"/>
</dbReference>
<dbReference type="PANTHER" id="PTHR24305">
    <property type="entry name" value="CYTOCHROME P450"/>
    <property type="match status" value="1"/>
</dbReference>
<feature type="binding site" description="axial binding residue" evidence="8">
    <location>
        <position position="163"/>
    </location>
    <ligand>
        <name>heme</name>
        <dbReference type="ChEBI" id="CHEBI:30413"/>
    </ligand>
    <ligandPart>
        <name>Fe</name>
        <dbReference type="ChEBI" id="CHEBI:18248"/>
    </ligandPart>
</feature>
<dbReference type="AlphaFoldDB" id="A0A0G2HX58"/>
<reference evidence="9 10" key="2">
    <citation type="submission" date="2015-05" db="EMBL/GenBank/DDBJ databases">
        <authorList>
            <person name="Morales-Cruz A."/>
            <person name="Amrine K.C."/>
            <person name="Cantu D."/>
        </authorList>
    </citation>
    <scope>NUCLEOTIDE SEQUENCE [LARGE SCALE GENOMIC DNA]</scope>
    <source>
        <strain evidence="9">DA912</strain>
    </source>
</reference>
<comment type="cofactor">
    <cofactor evidence="1 8">
        <name>heme</name>
        <dbReference type="ChEBI" id="CHEBI:30413"/>
    </cofactor>
</comment>
<dbReference type="EMBL" id="LCUC01000021">
    <property type="protein sequence ID" value="KKY39303.1"/>
    <property type="molecule type" value="Genomic_DNA"/>
</dbReference>
<sequence length="209" mass="23617">MKKDEWNLTANDMISHATVLIGAGSETTAGVLTAVTSFLLENPDKLEKLKQEVRSSFKSQEEVSLDAINSRLPYLVACTEEALRLYPQTGVPSLQISGDNSIICGIPVPQKTVVGIWVWSMYRDPKLFANPDEFQPERFIGDPQYANDDRDALNPFFTGMKDCVAVMELRLILAQIKYNFNMELQGDSRHCLKDQKNLFIVWDKPPFNV</sequence>
<keyword evidence="7" id="KW-0503">Monooxygenase</keyword>
<dbReference type="GO" id="GO:0020037">
    <property type="term" value="F:heme binding"/>
    <property type="evidence" value="ECO:0007669"/>
    <property type="project" value="InterPro"/>
</dbReference>
<evidence type="ECO:0000313" key="9">
    <source>
        <dbReference type="EMBL" id="KKY39303.1"/>
    </source>
</evidence>
<gene>
    <name evidence="9" type="ORF">UCDDA912_g00656</name>
</gene>
<dbReference type="Proteomes" id="UP000034680">
    <property type="component" value="Unassembled WGS sequence"/>
</dbReference>
<evidence type="ECO:0000256" key="8">
    <source>
        <dbReference type="PIRSR" id="PIRSR602403-1"/>
    </source>
</evidence>
<dbReference type="InterPro" id="IPR036396">
    <property type="entry name" value="Cyt_P450_sf"/>
</dbReference>
<dbReference type="GO" id="GO:0004497">
    <property type="term" value="F:monooxygenase activity"/>
    <property type="evidence" value="ECO:0007669"/>
    <property type="project" value="UniProtKB-KW"/>
</dbReference>
<dbReference type="InterPro" id="IPR050121">
    <property type="entry name" value="Cytochrome_P450_monoxygenase"/>
</dbReference>
<reference evidence="9 10" key="1">
    <citation type="submission" date="2015-05" db="EMBL/GenBank/DDBJ databases">
        <title>Distinctive expansion of gene families associated with plant cell wall degradation and secondary metabolism in the genomes of grapevine trunk pathogens.</title>
        <authorList>
            <person name="Lawrence D.P."/>
            <person name="Travadon R."/>
            <person name="Rolshausen P.E."/>
            <person name="Baumgartner K."/>
        </authorList>
    </citation>
    <scope>NUCLEOTIDE SEQUENCE [LARGE SCALE GENOMIC DNA]</scope>
    <source>
        <strain evidence="9">DA912</strain>
    </source>
</reference>
<keyword evidence="5" id="KW-0560">Oxidoreductase</keyword>
<evidence type="ECO:0000256" key="1">
    <source>
        <dbReference type="ARBA" id="ARBA00001971"/>
    </source>
</evidence>
<keyword evidence="10" id="KW-1185">Reference proteome</keyword>
<evidence type="ECO:0000256" key="7">
    <source>
        <dbReference type="ARBA" id="ARBA00023033"/>
    </source>
</evidence>
<evidence type="ECO:0000256" key="5">
    <source>
        <dbReference type="ARBA" id="ARBA00023002"/>
    </source>
</evidence>
<evidence type="ECO:0000256" key="6">
    <source>
        <dbReference type="ARBA" id="ARBA00023004"/>
    </source>
</evidence>
<dbReference type="PRINTS" id="PR00465">
    <property type="entry name" value="EP450IV"/>
</dbReference>
<dbReference type="Pfam" id="PF00067">
    <property type="entry name" value="p450"/>
    <property type="match status" value="1"/>
</dbReference>
<organism evidence="9 10">
    <name type="scientific">Diaporthe ampelina</name>
    <dbReference type="NCBI Taxonomy" id="1214573"/>
    <lineage>
        <taxon>Eukaryota</taxon>
        <taxon>Fungi</taxon>
        <taxon>Dikarya</taxon>
        <taxon>Ascomycota</taxon>
        <taxon>Pezizomycotina</taxon>
        <taxon>Sordariomycetes</taxon>
        <taxon>Sordariomycetidae</taxon>
        <taxon>Diaporthales</taxon>
        <taxon>Diaporthaceae</taxon>
        <taxon>Diaporthe</taxon>
    </lineage>
</organism>